<evidence type="ECO:0000313" key="5">
    <source>
        <dbReference type="Proteomes" id="UP001500751"/>
    </source>
</evidence>
<dbReference type="PROSITE" id="PS50977">
    <property type="entry name" value="HTH_TETR_2"/>
    <property type="match status" value="1"/>
</dbReference>
<dbReference type="Proteomes" id="UP001500751">
    <property type="component" value="Unassembled WGS sequence"/>
</dbReference>
<proteinExistence type="predicted"/>
<dbReference type="InterPro" id="IPR009057">
    <property type="entry name" value="Homeodomain-like_sf"/>
</dbReference>
<dbReference type="Gene3D" id="1.10.357.10">
    <property type="entry name" value="Tetracycline Repressor, domain 2"/>
    <property type="match status" value="1"/>
</dbReference>
<reference evidence="5" key="1">
    <citation type="journal article" date="2019" name="Int. J. Syst. Evol. Microbiol.">
        <title>The Global Catalogue of Microorganisms (GCM) 10K type strain sequencing project: providing services to taxonomists for standard genome sequencing and annotation.</title>
        <authorList>
            <consortium name="The Broad Institute Genomics Platform"/>
            <consortium name="The Broad Institute Genome Sequencing Center for Infectious Disease"/>
            <person name="Wu L."/>
            <person name="Ma J."/>
        </authorList>
    </citation>
    <scope>NUCLEOTIDE SEQUENCE [LARGE SCALE GENOMIC DNA]</scope>
    <source>
        <strain evidence="5">JCM 16014</strain>
    </source>
</reference>
<keyword evidence="1 2" id="KW-0238">DNA-binding</keyword>
<feature type="DNA-binding region" description="H-T-H motif" evidence="2">
    <location>
        <begin position="30"/>
        <end position="49"/>
    </location>
</feature>
<dbReference type="SUPFAM" id="SSF46689">
    <property type="entry name" value="Homeodomain-like"/>
    <property type="match status" value="1"/>
</dbReference>
<evidence type="ECO:0000313" key="4">
    <source>
        <dbReference type="EMBL" id="GAA2064736.1"/>
    </source>
</evidence>
<sequence>MAPPPNLARRRALADGALRVLAASGLHGFSHRAVDAAAELPAGTASNYFASRDALLSAAAERVLELHEEDMAAAHGLIAGPIDREGLIGLMAMSLEFSAKLHRDRYLAIYELTLEAVRRPPLQRTLDTMRDAAVDFTHAQHQALGLGTSREDVATLITLFGGALFTLVTGQAGAVDAATAGALARTMVAGIGSLG</sequence>
<accession>A0ABP5HB70</accession>
<evidence type="ECO:0000256" key="1">
    <source>
        <dbReference type="ARBA" id="ARBA00023125"/>
    </source>
</evidence>
<dbReference type="Pfam" id="PF17940">
    <property type="entry name" value="TetR_C_31"/>
    <property type="match status" value="1"/>
</dbReference>
<gene>
    <name evidence="4" type="ORF">GCM10009839_90350</name>
</gene>
<organism evidence="4 5">
    <name type="scientific">Catenulispora yoronensis</name>
    <dbReference type="NCBI Taxonomy" id="450799"/>
    <lineage>
        <taxon>Bacteria</taxon>
        <taxon>Bacillati</taxon>
        <taxon>Actinomycetota</taxon>
        <taxon>Actinomycetes</taxon>
        <taxon>Catenulisporales</taxon>
        <taxon>Catenulisporaceae</taxon>
        <taxon>Catenulispora</taxon>
    </lineage>
</organism>
<feature type="domain" description="HTH tetR-type" evidence="3">
    <location>
        <begin position="7"/>
        <end position="67"/>
    </location>
</feature>
<dbReference type="EMBL" id="BAAAQN010000098">
    <property type="protein sequence ID" value="GAA2064736.1"/>
    <property type="molecule type" value="Genomic_DNA"/>
</dbReference>
<name>A0ABP5HB70_9ACTN</name>
<dbReference type="RefSeq" id="WP_344671936.1">
    <property type="nucleotide sequence ID" value="NZ_BAAAQN010000098.1"/>
</dbReference>
<protein>
    <recommendedName>
        <fullName evidence="3">HTH tetR-type domain-containing protein</fullName>
    </recommendedName>
</protein>
<keyword evidence="5" id="KW-1185">Reference proteome</keyword>
<dbReference type="InterPro" id="IPR001647">
    <property type="entry name" value="HTH_TetR"/>
</dbReference>
<evidence type="ECO:0000259" key="3">
    <source>
        <dbReference type="PROSITE" id="PS50977"/>
    </source>
</evidence>
<dbReference type="InterPro" id="IPR041583">
    <property type="entry name" value="TetR_C_31"/>
</dbReference>
<evidence type="ECO:0000256" key="2">
    <source>
        <dbReference type="PROSITE-ProRule" id="PRU00335"/>
    </source>
</evidence>
<comment type="caution">
    <text evidence="4">The sequence shown here is derived from an EMBL/GenBank/DDBJ whole genome shotgun (WGS) entry which is preliminary data.</text>
</comment>